<dbReference type="InterPro" id="IPR036282">
    <property type="entry name" value="Glutathione-S-Trfase_C_sf"/>
</dbReference>
<keyword evidence="3" id="KW-1185">Reference proteome</keyword>
<dbReference type="EMBL" id="JAACJK010000005">
    <property type="protein sequence ID" value="KAF5339970.1"/>
    <property type="molecule type" value="Genomic_DNA"/>
</dbReference>
<evidence type="ECO:0000313" key="2">
    <source>
        <dbReference type="EMBL" id="KAF5339970.1"/>
    </source>
</evidence>
<accession>A0A8H5FJZ1</accession>
<dbReference type="OrthoDB" id="3006664at2759"/>
<name>A0A8H5FJZ1_9AGAR</name>
<dbReference type="Proteomes" id="UP000541558">
    <property type="component" value="Unassembled WGS sequence"/>
</dbReference>
<feature type="domain" description="Glutathione S-transferase UstS-like C-terminal" evidence="1">
    <location>
        <begin position="29"/>
        <end position="171"/>
    </location>
</feature>
<comment type="caution">
    <text evidence="2">The sequence shown here is derived from an EMBL/GenBank/DDBJ whole genome shotgun (WGS) entry which is preliminary data.</text>
</comment>
<dbReference type="Pfam" id="PF22041">
    <property type="entry name" value="GST_C_7"/>
    <property type="match status" value="1"/>
</dbReference>
<reference evidence="2 3" key="1">
    <citation type="journal article" date="2020" name="ISME J.">
        <title>Uncovering the hidden diversity of litter-decomposition mechanisms in mushroom-forming fungi.</title>
        <authorList>
            <person name="Floudas D."/>
            <person name="Bentzer J."/>
            <person name="Ahren D."/>
            <person name="Johansson T."/>
            <person name="Persson P."/>
            <person name="Tunlid A."/>
        </authorList>
    </citation>
    <scope>NUCLEOTIDE SEQUENCE [LARGE SCALE GENOMIC DNA]</scope>
    <source>
        <strain evidence="2 3">CBS 175.51</strain>
    </source>
</reference>
<organism evidence="2 3">
    <name type="scientific">Ephemerocybe angulata</name>
    <dbReference type="NCBI Taxonomy" id="980116"/>
    <lineage>
        <taxon>Eukaryota</taxon>
        <taxon>Fungi</taxon>
        <taxon>Dikarya</taxon>
        <taxon>Basidiomycota</taxon>
        <taxon>Agaricomycotina</taxon>
        <taxon>Agaricomycetes</taxon>
        <taxon>Agaricomycetidae</taxon>
        <taxon>Agaricales</taxon>
        <taxon>Agaricineae</taxon>
        <taxon>Psathyrellaceae</taxon>
        <taxon>Ephemerocybe</taxon>
    </lineage>
</organism>
<evidence type="ECO:0000313" key="3">
    <source>
        <dbReference type="Proteomes" id="UP000541558"/>
    </source>
</evidence>
<dbReference type="CDD" id="cd00299">
    <property type="entry name" value="GST_C_family"/>
    <property type="match status" value="1"/>
</dbReference>
<evidence type="ECO:0000259" key="1">
    <source>
        <dbReference type="Pfam" id="PF22041"/>
    </source>
</evidence>
<dbReference type="AlphaFoldDB" id="A0A8H5FJZ1"/>
<proteinExistence type="predicted"/>
<dbReference type="InterPro" id="IPR054416">
    <property type="entry name" value="GST_UstS-like_C"/>
</dbReference>
<protein>
    <recommendedName>
        <fullName evidence="1">Glutathione S-transferase UstS-like C-terminal domain-containing protein</fullName>
    </recommendedName>
</protein>
<sequence>MLIVKYLDQAYPDTPRLIAPGKEMLLATLHALVLANMSAPLYAPIASRIVSAMDEDSATVYLGRVERVIGTSIEEFLSTSGEEDKYWEKAKNGFGVVDSCIRKAALAQWGGRVNEHQPYLAGEELSYADLIVVAPLRWAQKALGENHERWKQIAAWNGGRWGRMCDGMKQYLETHSQQ</sequence>
<gene>
    <name evidence="2" type="ORF">D9611_012434</name>
</gene>
<dbReference type="SUPFAM" id="SSF47616">
    <property type="entry name" value="GST C-terminal domain-like"/>
    <property type="match status" value="1"/>
</dbReference>
<dbReference type="Gene3D" id="1.20.1050.10">
    <property type="match status" value="1"/>
</dbReference>